<dbReference type="CDD" id="cd06170">
    <property type="entry name" value="LuxR_C_like"/>
    <property type="match status" value="1"/>
</dbReference>
<evidence type="ECO:0000259" key="4">
    <source>
        <dbReference type="PROSITE" id="PS50043"/>
    </source>
</evidence>
<dbReference type="InterPro" id="IPR005143">
    <property type="entry name" value="TF_LuxR_autoind-bd_dom"/>
</dbReference>
<protein>
    <recommendedName>
        <fullName evidence="4">HTH luxR-type domain-containing protein</fullName>
    </recommendedName>
</protein>
<dbReference type="InterPro" id="IPR036693">
    <property type="entry name" value="TF_LuxR_autoind-bd_dom_sf"/>
</dbReference>
<feature type="domain" description="HTH luxR-type" evidence="4">
    <location>
        <begin position="134"/>
        <end position="199"/>
    </location>
</feature>
<dbReference type="Pfam" id="PF00196">
    <property type="entry name" value="GerE"/>
    <property type="match status" value="1"/>
</dbReference>
<proteinExistence type="predicted"/>
<reference evidence="5 6" key="1">
    <citation type="submission" date="2016-11" db="EMBL/GenBank/DDBJ databases">
        <title>A multilocus sequence analysis scheme for characterization of bacteria in the genus Thioclava.</title>
        <authorList>
            <person name="Liu Y."/>
            <person name="Shao Z."/>
        </authorList>
    </citation>
    <scope>NUCLEOTIDE SEQUENCE [LARGE SCALE GENOMIC DNA]</scope>
    <source>
        <strain evidence="5 6">11.10-0-13</strain>
    </source>
</reference>
<evidence type="ECO:0000256" key="1">
    <source>
        <dbReference type="ARBA" id="ARBA00023015"/>
    </source>
</evidence>
<dbReference type="EMBL" id="MPZS01000001">
    <property type="protein sequence ID" value="OOY13066.1"/>
    <property type="molecule type" value="Genomic_DNA"/>
</dbReference>
<dbReference type="PROSITE" id="PS50043">
    <property type="entry name" value="HTH_LUXR_2"/>
    <property type="match status" value="1"/>
</dbReference>
<dbReference type="Gene3D" id="1.10.10.10">
    <property type="entry name" value="Winged helix-like DNA-binding domain superfamily/Winged helix DNA-binding domain"/>
    <property type="match status" value="1"/>
</dbReference>
<keyword evidence="6" id="KW-1185">Reference proteome</keyword>
<dbReference type="InterPro" id="IPR036388">
    <property type="entry name" value="WH-like_DNA-bd_sf"/>
</dbReference>
<dbReference type="InterPro" id="IPR016032">
    <property type="entry name" value="Sig_transdc_resp-reg_C-effctor"/>
</dbReference>
<dbReference type="Gene3D" id="3.30.450.80">
    <property type="entry name" value="Transcription factor LuxR-like, autoinducer-binding domain"/>
    <property type="match status" value="1"/>
</dbReference>
<dbReference type="Proteomes" id="UP000242224">
    <property type="component" value="Unassembled WGS sequence"/>
</dbReference>
<evidence type="ECO:0000256" key="3">
    <source>
        <dbReference type="ARBA" id="ARBA00023163"/>
    </source>
</evidence>
<evidence type="ECO:0000313" key="5">
    <source>
        <dbReference type="EMBL" id="OOY13066.1"/>
    </source>
</evidence>
<name>A0ABX3MPB6_9RHOB</name>
<keyword evidence="3" id="KW-0804">Transcription</keyword>
<gene>
    <name evidence="5" type="ORF">BMG00_04480</name>
</gene>
<dbReference type="InterPro" id="IPR000792">
    <property type="entry name" value="Tscrpt_reg_LuxR_C"/>
</dbReference>
<dbReference type="RefSeq" id="WP_078573498.1">
    <property type="nucleotide sequence ID" value="NZ_MPZS01000001.1"/>
</dbReference>
<evidence type="ECO:0000313" key="6">
    <source>
        <dbReference type="Proteomes" id="UP000242224"/>
    </source>
</evidence>
<evidence type="ECO:0000256" key="2">
    <source>
        <dbReference type="ARBA" id="ARBA00023125"/>
    </source>
</evidence>
<dbReference type="SUPFAM" id="SSF75516">
    <property type="entry name" value="Pheromone-binding domain of LuxR-like quorum-sensing transcription factors"/>
    <property type="match status" value="1"/>
</dbReference>
<dbReference type="SMART" id="SM00421">
    <property type="entry name" value="HTH_LUXR"/>
    <property type="match status" value="1"/>
</dbReference>
<dbReference type="SUPFAM" id="SSF46894">
    <property type="entry name" value="C-terminal effector domain of the bipartite response regulators"/>
    <property type="match status" value="1"/>
</dbReference>
<sequence>MDIRDCDTRLQAIAPAGFYVALRVGYAFPESELNRLDSTWVDRYTQEGLVVQDPSMRWVYGNLGWVRWDDMRLEDPRGVRQMARQMGLRFGATVSFNDPHDVGRRSYAVLFRSDRDFTDEELDEVFAMLRELHLDASHRSLTAAELEAIRYRADGLLIKQIAAELDISESGVKARLTSASRKLGAKNAIEMLAIATSRRLI</sequence>
<keyword evidence="2" id="KW-0238">DNA-binding</keyword>
<keyword evidence="1" id="KW-0805">Transcription regulation</keyword>
<dbReference type="Pfam" id="PF03472">
    <property type="entry name" value="Autoind_bind"/>
    <property type="match status" value="1"/>
</dbReference>
<organism evidence="5 6">
    <name type="scientific">Thioclava marina</name>
    <dbReference type="NCBI Taxonomy" id="1915077"/>
    <lineage>
        <taxon>Bacteria</taxon>
        <taxon>Pseudomonadati</taxon>
        <taxon>Pseudomonadota</taxon>
        <taxon>Alphaproteobacteria</taxon>
        <taxon>Rhodobacterales</taxon>
        <taxon>Paracoccaceae</taxon>
        <taxon>Thioclava</taxon>
    </lineage>
</organism>
<comment type="caution">
    <text evidence="5">The sequence shown here is derived from an EMBL/GenBank/DDBJ whole genome shotgun (WGS) entry which is preliminary data.</text>
</comment>
<accession>A0ABX3MPB6</accession>